<evidence type="ECO:0000256" key="2">
    <source>
        <dbReference type="RuleBase" id="RU369070"/>
    </source>
</evidence>
<feature type="region of interest" description="Disordered" evidence="3">
    <location>
        <begin position="99"/>
        <end position="131"/>
    </location>
</feature>
<dbReference type="SMR" id="A0A1S3X9L1"/>
<evidence type="ECO:0000313" key="5">
    <source>
        <dbReference type="RefSeq" id="XP_016436597.1"/>
    </source>
</evidence>
<comment type="catalytic activity">
    <reaction evidence="2">
        <text>3-hydroxy-2-methylpropanoyl-CoA + H2O = 3-hydroxy-2-methylpropanoate + CoA + H(+)</text>
        <dbReference type="Rhea" id="RHEA:20888"/>
        <dbReference type="ChEBI" id="CHEBI:11805"/>
        <dbReference type="ChEBI" id="CHEBI:15377"/>
        <dbReference type="ChEBI" id="CHEBI:15378"/>
        <dbReference type="ChEBI" id="CHEBI:57287"/>
        <dbReference type="ChEBI" id="CHEBI:57340"/>
        <dbReference type="EC" id="3.1.2.4"/>
    </reaction>
</comment>
<comment type="similarity">
    <text evidence="2">Belongs to the enoyl-CoA hydratase/isomerase family.</text>
</comment>
<dbReference type="AlphaFoldDB" id="A0A1S3X9L1"/>
<protein>
    <recommendedName>
        <fullName evidence="2">3-hydroxyisobutyryl-CoA hydrolase</fullName>
        <shortName evidence="2">HIB-CoA hydrolase</shortName>
        <shortName evidence="2">HIBYL-CoA-H</shortName>
        <ecNumber evidence="2">3.1.2.4</ecNumber>
    </recommendedName>
    <alternativeName>
        <fullName evidence="2">3-hydroxyisobutyryl-coenzyme A hydrolase</fullName>
    </alternativeName>
</protein>
<comment type="function">
    <text evidence="2">Hydrolyzes 3-hydroxyisobutyryl-CoA (HIBYL-CoA), a saline catabolite. Has high activity toward isobutyryl-CoA. Could be an isobutyryl-CoA dehydrogenase that functions in valine catabolism.</text>
</comment>
<evidence type="ECO:0000256" key="1">
    <source>
        <dbReference type="ARBA" id="ARBA00022801"/>
    </source>
</evidence>
<feature type="compositionally biased region" description="Acidic residues" evidence="3">
    <location>
        <begin position="114"/>
        <end position="130"/>
    </location>
</feature>
<dbReference type="Pfam" id="PF16113">
    <property type="entry name" value="ECH_2"/>
    <property type="match status" value="1"/>
</dbReference>
<dbReference type="GO" id="GO:0003860">
    <property type="term" value="F:3-hydroxyisobutyryl-CoA hydrolase activity"/>
    <property type="evidence" value="ECO:0007669"/>
    <property type="project" value="UniProtKB-UniRule"/>
</dbReference>
<feature type="compositionally biased region" description="Low complexity" evidence="3">
    <location>
        <begin position="102"/>
        <end position="113"/>
    </location>
</feature>
<dbReference type="STRING" id="4097.A0A1S3X9L1"/>
<dbReference type="RefSeq" id="XP_016436597.1">
    <property type="nucleotide sequence ID" value="XM_016581111.1"/>
</dbReference>
<dbReference type="GO" id="GO:0006574">
    <property type="term" value="P:L-valine catabolic process"/>
    <property type="evidence" value="ECO:0007669"/>
    <property type="project" value="UniProtKB-UniRule"/>
</dbReference>
<dbReference type="Gene3D" id="3.90.226.10">
    <property type="entry name" value="2-enoyl-CoA Hydratase, Chain A, domain 1"/>
    <property type="match status" value="1"/>
</dbReference>
<gene>
    <name evidence="5" type="primary">LOC107762725</name>
</gene>
<reference evidence="5" key="1">
    <citation type="submission" date="2025-08" db="UniProtKB">
        <authorList>
            <consortium name="RefSeq"/>
        </authorList>
    </citation>
    <scope>IDENTIFICATION</scope>
</reference>
<sequence length="159" mass="17343">EYLGLTGAKLKGKEIVSAGLATHFVPSDKLVCLEKSLLSLTTGEEKAIRSAIQEFSTKIEIDERSILNKDWIRSERRNFGIAESQPAIDEAYEEMMAEIAEDAASPGSGSESDYYSETESEDEVDVIDLSDSDKNIDTSCTACKAMIDSGADVSAFRKD</sequence>
<dbReference type="PaxDb" id="4097-A0A1S3X9L1"/>
<evidence type="ECO:0000256" key="3">
    <source>
        <dbReference type="SAM" id="MobiDB-lite"/>
    </source>
</evidence>
<dbReference type="InterPro" id="IPR032259">
    <property type="entry name" value="HIBYL-CoA-H"/>
</dbReference>
<proteinExistence type="inferred from homology"/>
<accession>A0A1S3X9L1</accession>
<dbReference type="InterPro" id="IPR045004">
    <property type="entry name" value="ECH_dom"/>
</dbReference>
<dbReference type="OrthoDB" id="1737613at2759"/>
<dbReference type="PANTHER" id="PTHR43176">
    <property type="entry name" value="3-HYDROXYISOBUTYRYL-COA HYDROLASE-RELATED"/>
    <property type="match status" value="1"/>
</dbReference>
<keyword evidence="1 2" id="KW-0378">Hydrolase</keyword>
<feature type="domain" description="Enoyl-CoA hydratase/isomerase" evidence="4">
    <location>
        <begin position="1"/>
        <end position="101"/>
    </location>
</feature>
<name>A0A1S3X9L1_TOBAC</name>
<dbReference type="EC" id="3.1.2.4" evidence="2"/>
<evidence type="ECO:0000259" key="4">
    <source>
        <dbReference type="Pfam" id="PF16113"/>
    </source>
</evidence>
<organism evidence="5">
    <name type="scientific">Nicotiana tabacum</name>
    <name type="common">Common tobacco</name>
    <dbReference type="NCBI Taxonomy" id="4097"/>
    <lineage>
        <taxon>Eukaryota</taxon>
        <taxon>Viridiplantae</taxon>
        <taxon>Streptophyta</taxon>
        <taxon>Embryophyta</taxon>
        <taxon>Tracheophyta</taxon>
        <taxon>Spermatophyta</taxon>
        <taxon>Magnoliopsida</taxon>
        <taxon>eudicotyledons</taxon>
        <taxon>Gunneridae</taxon>
        <taxon>Pentapetalae</taxon>
        <taxon>asterids</taxon>
        <taxon>lamiids</taxon>
        <taxon>Solanales</taxon>
        <taxon>Solanaceae</taxon>
        <taxon>Nicotianoideae</taxon>
        <taxon>Nicotianeae</taxon>
        <taxon>Nicotiana</taxon>
    </lineage>
</organism>
<comment type="pathway">
    <text evidence="2">Amino-acid degradation; L-valine degradation.</text>
</comment>
<dbReference type="KEGG" id="nta:107762725"/>
<feature type="non-terminal residue" evidence="5">
    <location>
        <position position="1"/>
    </location>
</feature>
<dbReference type="PANTHER" id="PTHR43176:SF24">
    <property type="entry name" value="3-HYDROXYISOBUTYRYL-COA HYDROLASE"/>
    <property type="match status" value="1"/>
</dbReference>